<dbReference type="InterPro" id="IPR052053">
    <property type="entry name" value="IM_YidH-like"/>
</dbReference>
<gene>
    <name evidence="8" type="ordered locus">Despr_1470</name>
</gene>
<evidence type="ECO:0000256" key="1">
    <source>
        <dbReference type="ARBA" id="ARBA00004651"/>
    </source>
</evidence>
<reference evidence="8 9" key="1">
    <citation type="journal article" date="2011" name="Stand. Genomic Sci.">
        <title>Complete genome sequence of Desulfobulbus propionicus type strain (1pr3).</title>
        <authorList>
            <person name="Pagani I."/>
            <person name="Lapidus A."/>
            <person name="Nolan M."/>
            <person name="Lucas S."/>
            <person name="Hammon N."/>
            <person name="Deshpande S."/>
            <person name="Cheng J.F."/>
            <person name="Chertkov O."/>
            <person name="Davenport K."/>
            <person name="Tapia R."/>
            <person name="Han C."/>
            <person name="Goodwin L."/>
            <person name="Pitluck S."/>
            <person name="Liolios K."/>
            <person name="Mavromatis K."/>
            <person name="Ivanova N."/>
            <person name="Mikhailova N."/>
            <person name="Pati A."/>
            <person name="Chen A."/>
            <person name="Palaniappan K."/>
            <person name="Land M."/>
            <person name="Hauser L."/>
            <person name="Chang Y.J."/>
            <person name="Jeffries C.D."/>
            <person name="Detter J.C."/>
            <person name="Brambilla E."/>
            <person name="Kannan K.P."/>
            <person name="Djao O.D."/>
            <person name="Rohde M."/>
            <person name="Pukall R."/>
            <person name="Spring S."/>
            <person name="Goker M."/>
            <person name="Sikorski J."/>
            <person name="Woyke T."/>
            <person name="Bristow J."/>
            <person name="Eisen J.A."/>
            <person name="Markowitz V."/>
            <person name="Hugenholtz P."/>
            <person name="Kyrpides N.C."/>
            <person name="Klenk H.P."/>
        </authorList>
    </citation>
    <scope>NUCLEOTIDE SEQUENCE [LARGE SCALE GENOMIC DNA]</scope>
    <source>
        <strain evidence="9">ATCC 33891 / DSM 2032 / 1pr3</strain>
    </source>
</reference>
<proteinExistence type="predicted"/>
<evidence type="ECO:0000256" key="2">
    <source>
        <dbReference type="ARBA" id="ARBA00022475"/>
    </source>
</evidence>
<dbReference type="PANTHER" id="PTHR34187">
    <property type="entry name" value="FGR18P"/>
    <property type="match status" value="1"/>
</dbReference>
<keyword evidence="4 6" id="KW-1133">Transmembrane helix</keyword>
<dbReference type="GO" id="GO:0005886">
    <property type="term" value="C:plasma membrane"/>
    <property type="evidence" value="ECO:0007669"/>
    <property type="project" value="UniProtKB-SubCell"/>
</dbReference>
<evidence type="ECO:0000256" key="4">
    <source>
        <dbReference type="ARBA" id="ARBA00022989"/>
    </source>
</evidence>
<protein>
    <recommendedName>
        <fullName evidence="7">DUF202 domain-containing protein</fullName>
    </recommendedName>
</protein>
<evidence type="ECO:0000259" key="7">
    <source>
        <dbReference type="Pfam" id="PF02656"/>
    </source>
</evidence>
<keyword evidence="5 6" id="KW-0472">Membrane</keyword>
<evidence type="ECO:0000256" key="6">
    <source>
        <dbReference type="SAM" id="Phobius"/>
    </source>
</evidence>
<dbReference type="RefSeq" id="WP_015724166.1">
    <property type="nucleotide sequence ID" value="NC_014972.1"/>
</dbReference>
<dbReference type="AlphaFoldDB" id="A0A7U3YLM0"/>
<sequence length="124" mass="14029">MSVLKDPRVFFAAERTLLAWTRTSLTLMAFGFVVERFGLFLTTILPRSEETFQRDLSFWIGLSFILLGSLTSAMAVWQYRKILRTLNPEEIPTGYLTSLGAWANQIVAVLGLALTVYLFRGSMV</sequence>
<dbReference type="Proteomes" id="UP000006365">
    <property type="component" value="Chromosome"/>
</dbReference>
<dbReference type="KEGG" id="dpr:Despr_1470"/>
<name>A0A7U3YLM0_DESPD</name>
<feature type="transmembrane region" description="Helical" evidence="6">
    <location>
        <begin position="99"/>
        <end position="119"/>
    </location>
</feature>
<organism evidence="8 9">
    <name type="scientific">Desulfobulbus propionicus (strain ATCC 33891 / DSM 2032 / VKM B-1956 / 1pr3)</name>
    <dbReference type="NCBI Taxonomy" id="577650"/>
    <lineage>
        <taxon>Bacteria</taxon>
        <taxon>Pseudomonadati</taxon>
        <taxon>Thermodesulfobacteriota</taxon>
        <taxon>Desulfobulbia</taxon>
        <taxon>Desulfobulbales</taxon>
        <taxon>Desulfobulbaceae</taxon>
        <taxon>Desulfobulbus</taxon>
    </lineage>
</organism>
<feature type="transmembrane region" description="Helical" evidence="6">
    <location>
        <begin position="56"/>
        <end position="79"/>
    </location>
</feature>
<keyword evidence="9" id="KW-1185">Reference proteome</keyword>
<feature type="transmembrane region" description="Helical" evidence="6">
    <location>
        <begin position="25"/>
        <end position="44"/>
    </location>
</feature>
<comment type="subcellular location">
    <subcellularLocation>
        <location evidence="1">Cell membrane</location>
        <topology evidence="1">Multi-pass membrane protein</topology>
    </subcellularLocation>
</comment>
<dbReference type="PANTHER" id="PTHR34187:SF2">
    <property type="entry name" value="DUF202 DOMAIN-CONTAINING PROTEIN"/>
    <property type="match status" value="1"/>
</dbReference>
<feature type="domain" description="DUF202" evidence="7">
    <location>
        <begin position="8"/>
        <end position="83"/>
    </location>
</feature>
<evidence type="ECO:0000256" key="3">
    <source>
        <dbReference type="ARBA" id="ARBA00022692"/>
    </source>
</evidence>
<keyword evidence="2" id="KW-1003">Cell membrane</keyword>
<evidence type="ECO:0000313" key="8">
    <source>
        <dbReference type="EMBL" id="ADW17625.1"/>
    </source>
</evidence>
<accession>A0A7U3YLM0</accession>
<dbReference type="InterPro" id="IPR003807">
    <property type="entry name" value="DUF202"/>
</dbReference>
<dbReference type="Pfam" id="PF02656">
    <property type="entry name" value="DUF202"/>
    <property type="match status" value="1"/>
</dbReference>
<keyword evidence="3 6" id="KW-0812">Transmembrane</keyword>
<evidence type="ECO:0000256" key="5">
    <source>
        <dbReference type="ARBA" id="ARBA00023136"/>
    </source>
</evidence>
<dbReference type="EMBL" id="CP002364">
    <property type="protein sequence ID" value="ADW17625.1"/>
    <property type="molecule type" value="Genomic_DNA"/>
</dbReference>
<evidence type="ECO:0000313" key="9">
    <source>
        <dbReference type="Proteomes" id="UP000006365"/>
    </source>
</evidence>